<evidence type="ECO:0000313" key="2">
    <source>
        <dbReference type="Proteomes" id="UP000217211"/>
    </source>
</evidence>
<reference evidence="1 2" key="1">
    <citation type="submission" date="2017-08" db="EMBL/GenBank/DDBJ databases">
        <title>Multipartite genome sequences of Sinorhizobium species nodulating soybeans.</title>
        <authorList>
            <person name="Tian C.F."/>
        </authorList>
    </citation>
    <scope>NUCLEOTIDE SEQUENCE [LARGE SCALE GENOMIC DNA]</scope>
    <source>
        <strain evidence="1 2">CCBAU 05684</strain>
    </source>
</reference>
<gene>
    <name evidence="1" type="ORF">SJ05684_c11020</name>
</gene>
<dbReference type="RefSeq" id="WP_034859480.1">
    <property type="nucleotide sequence ID" value="NZ_AJQT01000122.1"/>
</dbReference>
<dbReference type="EMBL" id="CP023067">
    <property type="protein sequence ID" value="ASY62558.1"/>
    <property type="molecule type" value="Genomic_DNA"/>
</dbReference>
<sequence>MDAQALIEFRKNIDFMEIMFRMSCASTRLAFGAGLEQLSVLNHGNNDADVEEGRRRLRAAITSQLAEFEKLLELVGE</sequence>
<dbReference type="OrthoDB" id="9936910at2"/>
<protein>
    <submittedName>
        <fullName evidence="1">Uncharacterized protein</fullName>
    </submittedName>
</protein>
<dbReference type="AlphaFoldDB" id="A0A249P9G8"/>
<proteinExistence type="predicted"/>
<dbReference type="KEGG" id="esj:SJ05684_c11020"/>
<dbReference type="Proteomes" id="UP000217211">
    <property type="component" value="Chromosome"/>
</dbReference>
<organism evidence="1 2">
    <name type="scientific">Sinorhizobium sojae CCBAU 05684</name>
    <dbReference type="NCBI Taxonomy" id="716928"/>
    <lineage>
        <taxon>Bacteria</taxon>
        <taxon>Pseudomonadati</taxon>
        <taxon>Pseudomonadota</taxon>
        <taxon>Alphaproteobacteria</taxon>
        <taxon>Hyphomicrobiales</taxon>
        <taxon>Rhizobiaceae</taxon>
        <taxon>Sinorhizobium/Ensifer group</taxon>
        <taxon>Sinorhizobium</taxon>
    </lineage>
</organism>
<accession>A0A249P9G8</accession>
<keyword evidence="2" id="KW-1185">Reference proteome</keyword>
<evidence type="ECO:0000313" key="1">
    <source>
        <dbReference type="EMBL" id="ASY62558.1"/>
    </source>
</evidence>
<name>A0A249P9G8_9HYPH</name>